<feature type="chain" id="PRO_5015436299" evidence="1">
    <location>
        <begin position="23"/>
        <end position="263"/>
    </location>
</feature>
<evidence type="ECO:0000259" key="2">
    <source>
        <dbReference type="Pfam" id="PF05239"/>
    </source>
</evidence>
<feature type="domain" description="PRC-barrel" evidence="2">
    <location>
        <begin position="180"/>
        <end position="243"/>
    </location>
</feature>
<dbReference type="InterPro" id="IPR011033">
    <property type="entry name" value="PRC_barrel-like_sf"/>
</dbReference>
<dbReference type="Pfam" id="PF05239">
    <property type="entry name" value="PRC"/>
    <property type="match status" value="2"/>
</dbReference>
<evidence type="ECO:0000313" key="3">
    <source>
        <dbReference type="EMBL" id="PPB80969.1"/>
    </source>
</evidence>
<protein>
    <submittedName>
        <fullName evidence="3">PRC-barrel domain protein</fullName>
    </submittedName>
</protein>
<keyword evidence="4" id="KW-1185">Reference proteome</keyword>
<dbReference type="RefSeq" id="WP_245873125.1">
    <property type="nucleotide sequence ID" value="NZ_PRDS01000004.1"/>
</dbReference>
<organism evidence="3 4">
    <name type="scientific">Albidovulum inexpectatum</name>
    <dbReference type="NCBI Taxonomy" id="196587"/>
    <lineage>
        <taxon>Bacteria</taxon>
        <taxon>Pseudomonadati</taxon>
        <taxon>Pseudomonadota</taxon>
        <taxon>Alphaproteobacteria</taxon>
        <taxon>Rhodobacterales</taxon>
        <taxon>Paracoccaceae</taxon>
        <taxon>Albidovulum</taxon>
    </lineage>
</organism>
<feature type="signal peptide" evidence="1">
    <location>
        <begin position="1"/>
        <end position="22"/>
    </location>
</feature>
<comment type="caution">
    <text evidence="3">The sequence shown here is derived from an EMBL/GenBank/DDBJ whole genome shotgun (WGS) entry which is preliminary data.</text>
</comment>
<evidence type="ECO:0000256" key="1">
    <source>
        <dbReference type="SAM" id="SignalP"/>
    </source>
</evidence>
<reference evidence="3 4" key="1">
    <citation type="submission" date="2018-01" db="EMBL/GenBank/DDBJ databases">
        <title>Genomic Encyclopedia of Archaeal and Bacterial Type Strains, Phase II (KMG-II): from individual species to whole genera.</title>
        <authorList>
            <person name="Goeker M."/>
        </authorList>
    </citation>
    <scope>NUCLEOTIDE SEQUENCE [LARGE SCALE GENOMIC DNA]</scope>
    <source>
        <strain evidence="3 4">DSM 12048</strain>
    </source>
</reference>
<dbReference type="InterPro" id="IPR027275">
    <property type="entry name" value="PRC-brl_dom"/>
</dbReference>
<dbReference type="EMBL" id="PRDS01000004">
    <property type="protein sequence ID" value="PPB80969.1"/>
    <property type="molecule type" value="Genomic_DNA"/>
</dbReference>
<keyword evidence="1" id="KW-0732">Signal</keyword>
<gene>
    <name evidence="3" type="ORF">LV82_01702</name>
</gene>
<proteinExistence type="predicted"/>
<dbReference type="Proteomes" id="UP000239736">
    <property type="component" value="Unassembled WGS sequence"/>
</dbReference>
<sequence length="263" mass="28446">MTIKTLALSAALMCATAPMALADMHGNLFQTEIGDNAMLASEFIGMRVYAAETIDSGVFDVTGPQDTWNDIGEINDVVLTRDGEVLAVIVDVGGFLGIGEKPVALNMKALRFLGDSSTEDPDDFFIVAPAALGVIEEAQTFHWGDDHMDTMKADAGMTATGAAYEREGYTPVMPDDLTTEDLTGERVYDANDEWIGEVSELLLTDDGKLDRAVIDVGGFLGIGEKPVALSMDQIRIVRDENSVVRVYVPLTKEELEALPTYEK</sequence>
<dbReference type="Gene3D" id="2.30.30.240">
    <property type="entry name" value="PRC-barrel domain"/>
    <property type="match status" value="2"/>
</dbReference>
<feature type="domain" description="PRC-barrel" evidence="2">
    <location>
        <begin position="40"/>
        <end position="108"/>
    </location>
</feature>
<evidence type="ECO:0000313" key="4">
    <source>
        <dbReference type="Proteomes" id="UP000239736"/>
    </source>
</evidence>
<name>A0A2S5JHS7_9RHOB</name>
<dbReference type="PANTHER" id="PTHR36505:SF1">
    <property type="entry name" value="BLR1072 PROTEIN"/>
    <property type="match status" value="1"/>
</dbReference>
<dbReference type="PANTHER" id="PTHR36505">
    <property type="entry name" value="BLR1072 PROTEIN"/>
    <property type="match status" value="1"/>
</dbReference>
<dbReference type="AlphaFoldDB" id="A0A2S5JHS7"/>
<dbReference type="SUPFAM" id="SSF50346">
    <property type="entry name" value="PRC-barrel domain"/>
    <property type="match status" value="2"/>
</dbReference>
<accession>A0A2S5JHS7</accession>